<keyword evidence="2" id="KW-1185">Reference proteome</keyword>
<protein>
    <recommendedName>
        <fullName evidence="3">DinB-like domain-containing protein</fullName>
    </recommendedName>
</protein>
<proteinExistence type="predicted"/>
<dbReference type="AlphaFoldDB" id="A0A9W6I5M3"/>
<evidence type="ECO:0000313" key="2">
    <source>
        <dbReference type="Proteomes" id="UP001143474"/>
    </source>
</evidence>
<reference evidence="1" key="1">
    <citation type="journal article" date="2014" name="Int. J. Syst. Evol. Microbiol.">
        <title>Complete genome sequence of Corynebacterium casei LMG S-19264T (=DSM 44701T), isolated from a smear-ripened cheese.</title>
        <authorList>
            <consortium name="US DOE Joint Genome Institute (JGI-PGF)"/>
            <person name="Walter F."/>
            <person name="Albersmeier A."/>
            <person name="Kalinowski J."/>
            <person name="Ruckert C."/>
        </authorList>
    </citation>
    <scope>NUCLEOTIDE SEQUENCE</scope>
    <source>
        <strain evidence="1">VKM Ac-2007</strain>
    </source>
</reference>
<name>A0A9W6I5M3_9ACTN</name>
<gene>
    <name evidence="1" type="ORF">GCM10017600_59200</name>
</gene>
<dbReference type="EMBL" id="BSEV01000017">
    <property type="protein sequence ID" value="GLK12510.1"/>
    <property type="molecule type" value="Genomic_DNA"/>
</dbReference>
<dbReference type="Proteomes" id="UP001143474">
    <property type="component" value="Unassembled WGS sequence"/>
</dbReference>
<evidence type="ECO:0000313" key="1">
    <source>
        <dbReference type="EMBL" id="GLK12510.1"/>
    </source>
</evidence>
<comment type="caution">
    <text evidence="1">The sequence shown here is derived from an EMBL/GenBank/DDBJ whole genome shotgun (WGS) entry which is preliminary data.</text>
</comment>
<accession>A0A9W6I5M3</accession>
<organism evidence="1 2">
    <name type="scientific">Streptosporangium carneum</name>
    <dbReference type="NCBI Taxonomy" id="47481"/>
    <lineage>
        <taxon>Bacteria</taxon>
        <taxon>Bacillati</taxon>
        <taxon>Actinomycetota</taxon>
        <taxon>Actinomycetes</taxon>
        <taxon>Streptosporangiales</taxon>
        <taxon>Streptosporangiaceae</taxon>
        <taxon>Streptosporangium</taxon>
    </lineage>
</organism>
<dbReference type="RefSeq" id="WP_271220838.1">
    <property type="nucleotide sequence ID" value="NZ_BAAAVD010000037.1"/>
</dbReference>
<evidence type="ECO:0008006" key="3">
    <source>
        <dbReference type="Google" id="ProtNLM"/>
    </source>
</evidence>
<reference evidence="1" key="2">
    <citation type="submission" date="2023-01" db="EMBL/GenBank/DDBJ databases">
        <authorList>
            <person name="Sun Q."/>
            <person name="Evtushenko L."/>
        </authorList>
    </citation>
    <scope>NUCLEOTIDE SEQUENCE</scope>
    <source>
        <strain evidence="1">VKM Ac-2007</strain>
    </source>
</reference>
<sequence>MEAGELDWSRTPGERWEFHWNHRLRAWLDGLTDDECFRSPAPDAWSVRPRGGSTVPVADPVPRIRHELIHRPSEVCLLRGLYPHTKPATNGATR</sequence>